<dbReference type="InterPro" id="IPR036866">
    <property type="entry name" value="RibonucZ/Hydroxyglut_hydro"/>
</dbReference>
<name>A0A3A5HGZ9_9ACTN</name>
<evidence type="ECO:0000313" key="4">
    <source>
        <dbReference type="EMBL" id="RJS47354.1"/>
    </source>
</evidence>
<sequence>MSLLRAAAVAASVVASSLAVVISAAPAQAAATSCSTSGTWRQGEVNVYWLDVEQGDSQFIVGPTGKTMLLDLGETSWNTSGTNTKAYAVAQRLKAICGTGSNPVALDYVMVSHHHLDHIGYAHVPEDGASSIGNGLYQLLTPTSIPNGLGFTVGSLIDRDGGTWVDDNSNNQCEVGTATSPAPEVDWHNAGTTSQTGRRFICWLYGPAGQADRAHIQGKVTTLTNAGGWPSIDLGTGVGVTVVNANGKDTLQADGVTPVSGDHTGDSVPPSENDYSTAVKFTYGAWKYATAGDSDGEYSTSGNGYTYNDIEAGLVSKFGSQNYDTLRANHHGSGHSSSNAYVNAMDPETAFISCGSNSYGHPANRAVDAYQAIGSDVFLANNPCDTTDTTGNPIDYTGTLNSNGDVHLYTTNAGANYAVEYDSGTKSYTAGGSGGGGQGDPTLIKVNEFMPAPSTGNEWIELYNPTAVAVDVSGYKVDDLVNGGGAPKTIPAGTVIPAGGRWVFEFASGFLNNTGTDWARYTSPGGVELDAKSYNWPTSQSNKVIHRIGDGGAWCDTASLSVTKGTANPATCP</sequence>
<gene>
    <name evidence="4" type="ORF">D4739_14780</name>
</gene>
<dbReference type="OrthoDB" id="7177610at2"/>
<evidence type="ECO:0000256" key="2">
    <source>
        <dbReference type="SAM" id="SignalP"/>
    </source>
</evidence>
<dbReference type="Gene3D" id="3.60.15.10">
    <property type="entry name" value="Ribonuclease Z/Hydroxyacylglutathione hydrolase-like"/>
    <property type="match status" value="1"/>
</dbReference>
<keyword evidence="5" id="KW-1185">Reference proteome</keyword>
<dbReference type="Pfam" id="PF00932">
    <property type="entry name" value="LTD"/>
    <property type="match status" value="1"/>
</dbReference>
<accession>A0A3A5HGZ9</accession>
<feature type="chain" id="PRO_5017486946" description="LTD domain-containing protein" evidence="2">
    <location>
        <begin position="30"/>
        <end position="573"/>
    </location>
</feature>
<dbReference type="InterPro" id="IPR001322">
    <property type="entry name" value="Lamin_tail_dom"/>
</dbReference>
<dbReference type="PANTHER" id="PTHR30619:SF1">
    <property type="entry name" value="RECOMBINATION PROTEIN 2"/>
    <property type="match status" value="1"/>
</dbReference>
<protein>
    <recommendedName>
        <fullName evidence="3">LTD domain-containing protein</fullName>
    </recommendedName>
</protein>
<feature type="region of interest" description="Disordered" evidence="1">
    <location>
        <begin position="252"/>
        <end position="273"/>
    </location>
</feature>
<dbReference type="PROSITE" id="PS51841">
    <property type="entry name" value="LTD"/>
    <property type="match status" value="1"/>
</dbReference>
<dbReference type="EMBL" id="QYRP01000002">
    <property type="protein sequence ID" value="RJS47354.1"/>
    <property type="molecule type" value="Genomic_DNA"/>
</dbReference>
<evidence type="ECO:0000313" key="5">
    <source>
        <dbReference type="Proteomes" id="UP000276542"/>
    </source>
</evidence>
<dbReference type="PROSITE" id="PS51257">
    <property type="entry name" value="PROKAR_LIPOPROTEIN"/>
    <property type="match status" value="1"/>
</dbReference>
<evidence type="ECO:0000259" key="3">
    <source>
        <dbReference type="PROSITE" id="PS51841"/>
    </source>
</evidence>
<organism evidence="4 5">
    <name type="scientific">Nocardioides cavernaquae</name>
    <dbReference type="NCBI Taxonomy" id="2321396"/>
    <lineage>
        <taxon>Bacteria</taxon>
        <taxon>Bacillati</taxon>
        <taxon>Actinomycetota</taxon>
        <taxon>Actinomycetes</taxon>
        <taxon>Propionibacteriales</taxon>
        <taxon>Nocardioidaceae</taxon>
        <taxon>Nocardioides</taxon>
    </lineage>
</organism>
<dbReference type="PANTHER" id="PTHR30619">
    <property type="entry name" value="DNA INTERNALIZATION/COMPETENCE PROTEIN COMEC/REC2"/>
    <property type="match status" value="1"/>
</dbReference>
<dbReference type="InterPro" id="IPR052159">
    <property type="entry name" value="Competence_DNA_uptake"/>
</dbReference>
<dbReference type="Proteomes" id="UP000276542">
    <property type="component" value="Unassembled WGS sequence"/>
</dbReference>
<feature type="domain" description="LTD" evidence="3">
    <location>
        <begin position="435"/>
        <end position="538"/>
    </location>
</feature>
<proteinExistence type="predicted"/>
<dbReference type="InterPro" id="IPR036415">
    <property type="entry name" value="Lamin_tail_dom_sf"/>
</dbReference>
<keyword evidence="2" id="KW-0732">Signal</keyword>
<dbReference type="AlphaFoldDB" id="A0A3A5HGZ9"/>
<dbReference type="SUPFAM" id="SSF74853">
    <property type="entry name" value="Lamin A/C globular tail domain"/>
    <property type="match status" value="1"/>
</dbReference>
<feature type="signal peptide" evidence="2">
    <location>
        <begin position="1"/>
        <end position="29"/>
    </location>
</feature>
<evidence type="ECO:0000256" key="1">
    <source>
        <dbReference type="SAM" id="MobiDB-lite"/>
    </source>
</evidence>
<dbReference type="SUPFAM" id="SSF56281">
    <property type="entry name" value="Metallo-hydrolase/oxidoreductase"/>
    <property type="match status" value="1"/>
</dbReference>
<reference evidence="5" key="1">
    <citation type="submission" date="2018-09" db="EMBL/GenBank/DDBJ databases">
        <authorList>
            <person name="Zhu H."/>
        </authorList>
    </citation>
    <scope>NUCLEOTIDE SEQUENCE [LARGE SCALE GENOMIC DNA]</scope>
    <source>
        <strain evidence="5">K1W22B-1</strain>
    </source>
</reference>
<comment type="caution">
    <text evidence="4">The sequence shown here is derived from an EMBL/GenBank/DDBJ whole genome shotgun (WGS) entry which is preliminary data.</text>
</comment>
<dbReference type="RefSeq" id="WP_120061320.1">
    <property type="nucleotide sequence ID" value="NZ_QYRP01000002.1"/>
</dbReference>